<keyword evidence="9 10" id="KW-0998">Cell outer membrane</keyword>
<dbReference type="eggNOG" id="COG4206">
    <property type="taxonomic scope" value="Bacteria"/>
</dbReference>
<feature type="domain" description="TonB-dependent receptor-like beta-barrel" evidence="14">
    <location>
        <begin position="228"/>
        <end position="642"/>
    </location>
</feature>
<evidence type="ECO:0000256" key="10">
    <source>
        <dbReference type="PROSITE-ProRule" id="PRU01360"/>
    </source>
</evidence>
<feature type="region of interest" description="Disordered" evidence="12">
    <location>
        <begin position="15"/>
        <end position="34"/>
    </location>
</feature>
<dbReference type="InterPro" id="IPR000531">
    <property type="entry name" value="Beta-barrel_TonB"/>
</dbReference>
<dbReference type="InterPro" id="IPR037066">
    <property type="entry name" value="Plug_dom_sf"/>
</dbReference>
<evidence type="ECO:0000256" key="9">
    <source>
        <dbReference type="ARBA" id="ARBA00023237"/>
    </source>
</evidence>
<dbReference type="GO" id="GO:0015344">
    <property type="term" value="F:siderophore uptake transmembrane transporter activity"/>
    <property type="evidence" value="ECO:0007669"/>
    <property type="project" value="TreeGrafter"/>
</dbReference>
<dbReference type="HOGENOM" id="CLU_008287_18_1_5"/>
<sequence length="673" mass="70177">MTLLLVLAAAAPAALSPSPQTDAGTAPSPAQGSAETIVVTGKPLADLPAAAAYAVTTIDHTRIGQVSSGRIEDALADAAGLQLYRRSDSRSANPSADGFTLRALGGNAASRTLVLIDGVPQADPFFGSIPLAGINASDIGSIRVIRGGGSGAFGSGAVAGTIDMTSAGPAERGFLDGEVLADNRGDTTVSAGLAPRLGNGFAVVSGRWDRGPGFWTTPPGQRVTASAKARYENWSASARGVAALAPDVEIQGRLSFFGDNQTLRFKGADTGMSGEDASLRVVGHGRWQFDVLAYGQFRNFNSETISSSTYLPTLNQTGTPSSGFGGKVEVRPPVGGGHVLRLGVDWRQVEGHTEEDTYTKGVVSGHRRAGGTNTDLGLYAEDAWTIGILRLTAGARADRWGQRDGEYRTWTLGWSPLLNTNYAGQSGWTGSFRGGAVVQATHRLALRGSAYTGMRQPTLNELYRSFTVYPVTTQANATLRNERLRGVEGGIDWQPLPAVTLGVTGFVNEIRNAIANITIDATTQMRQNVPAVHAHGVEFSGAVKAGTVSLTGSLAWTIARMSAPGQAYDGLRPAQTPRLSASASAVWTPRPHYVLGLTVRHVGVAFEDNLATAALPAATTLGAFASAPIVGPVSLVLRGENLTDVTVVTRNSGGTVDVGIPRTIWAGIRIAVR</sequence>
<dbReference type="STRING" id="983920.Y88_1084"/>
<dbReference type="InParanoid" id="F1Z8K3"/>
<keyword evidence="17" id="KW-1185">Reference proteome</keyword>
<proteinExistence type="inferred from homology"/>
<dbReference type="AlphaFoldDB" id="F1Z8K3"/>
<keyword evidence="3 10" id="KW-1134">Transmembrane beta strand</keyword>
<protein>
    <submittedName>
        <fullName evidence="16">TonB-dependent receptor</fullName>
    </submittedName>
</protein>
<evidence type="ECO:0000256" key="11">
    <source>
        <dbReference type="RuleBase" id="RU003357"/>
    </source>
</evidence>
<dbReference type="PROSITE" id="PS52016">
    <property type="entry name" value="TONB_DEPENDENT_REC_3"/>
    <property type="match status" value="1"/>
</dbReference>
<evidence type="ECO:0000256" key="8">
    <source>
        <dbReference type="ARBA" id="ARBA00023170"/>
    </source>
</evidence>
<dbReference type="InterPro" id="IPR039426">
    <property type="entry name" value="TonB-dep_rcpt-like"/>
</dbReference>
<comment type="subcellular location">
    <subcellularLocation>
        <location evidence="1 10">Cell outer membrane</location>
        <topology evidence="1 10">Multi-pass membrane protein</topology>
    </subcellularLocation>
</comment>
<name>F1Z8K3_9SPHN</name>
<dbReference type="InterPro" id="IPR036942">
    <property type="entry name" value="Beta-barrel_TonB_sf"/>
</dbReference>
<keyword evidence="5 13" id="KW-0732">Signal</keyword>
<dbReference type="Gene3D" id="2.170.130.10">
    <property type="entry name" value="TonB-dependent receptor, plug domain"/>
    <property type="match status" value="1"/>
</dbReference>
<evidence type="ECO:0000256" key="13">
    <source>
        <dbReference type="SAM" id="SignalP"/>
    </source>
</evidence>
<evidence type="ECO:0000256" key="12">
    <source>
        <dbReference type="SAM" id="MobiDB-lite"/>
    </source>
</evidence>
<dbReference type="GO" id="GO:0009279">
    <property type="term" value="C:cell outer membrane"/>
    <property type="evidence" value="ECO:0007669"/>
    <property type="project" value="UniProtKB-SubCell"/>
</dbReference>
<evidence type="ECO:0000256" key="2">
    <source>
        <dbReference type="ARBA" id="ARBA00022448"/>
    </source>
</evidence>
<feature type="chain" id="PRO_5003274170" evidence="13">
    <location>
        <begin position="24"/>
        <end position="673"/>
    </location>
</feature>
<dbReference type="OrthoDB" id="7374174at2"/>
<evidence type="ECO:0000259" key="14">
    <source>
        <dbReference type="Pfam" id="PF00593"/>
    </source>
</evidence>
<feature type="domain" description="TonB-dependent receptor plug" evidence="15">
    <location>
        <begin position="51"/>
        <end position="161"/>
    </location>
</feature>
<comment type="caution">
    <text evidence="16">The sequence shown here is derived from an EMBL/GenBank/DDBJ whole genome shotgun (WGS) entry which is preliminary data.</text>
</comment>
<feature type="compositionally biased region" description="Polar residues" evidence="12">
    <location>
        <begin position="20"/>
        <end position="34"/>
    </location>
</feature>
<dbReference type="Pfam" id="PF00593">
    <property type="entry name" value="TonB_dep_Rec_b-barrel"/>
    <property type="match status" value="1"/>
</dbReference>
<dbReference type="Proteomes" id="UP000004728">
    <property type="component" value="Unassembled WGS sequence"/>
</dbReference>
<keyword evidence="8 16" id="KW-0675">Receptor</keyword>
<dbReference type="GO" id="GO:0044718">
    <property type="term" value="P:siderophore transmembrane transport"/>
    <property type="evidence" value="ECO:0007669"/>
    <property type="project" value="TreeGrafter"/>
</dbReference>
<reference evidence="16 17" key="1">
    <citation type="journal article" date="2012" name="J. Bacteriol.">
        <title>Draft Genome Sequence of Novosphingobium nitrogenifigens Y88T.</title>
        <authorList>
            <person name="Strabala T.J."/>
            <person name="Macdonald L."/>
            <person name="Liu V."/>
            <person name="Smit A.M."/>
        </authorList>
    </citation>
    <scope>NUCLEOTIDE SEQUENCE [LARGE SCALE GENOMIC DNA]</scope>
    <source>
        <strain evidence="16 17">DSM 19370</strain>
    </source>
</reference>
<evidence type="ECO:0000313" key="16">
    <source>
        <dbReference type="EMBL" id="EGD59022.1"/>
    </source>
</evidence>
<dbReference type="RefSeq" id="WP_008065715.1">
    <property type="nucleotide sequence ID" value="NZ_AQWK01000001.1"/>
</dbReference>
<gene>
    <name evidence="16" type="ORF">Y88_1084</name>
</gene>
<evidence type="ECO:0000256" key="5">
    <source>
        <dbReference type="ARBA" id="ARBA00022729"/>
    </source>
</evidence>
<evidence type="ECO:0000256" key="7">
    <source>
        <dbReference type="ARBA" id="ARBA00023136"/>
    </source>
</evidence>
<dbReference type="PANTHER" id="PTHR30069:SF29">
    <property type="entry name" value="HEMOGLOBIN AND HEMOGLOBIN-HAPTOGLOBIN-BINDING PROTEIN 1-RELATED"/>
    <property type="match status" value="1"/>
</dbReference>
<dbReference type="Pfam" id="PF07715">
    <property type="entry name" value="Plug"/>
    <property type="match status" value="1"/>
</dbReference>
<keyword evidence="2 10" id="KW-0813">Transport</keyword>
<dbReference type="SUPFAM" id="SSF56935">
    <property type="entry name" value="Porins"/>
    <property type="match status" value="1"/>
</dbReference>
<comment type="similarity">
    <text evidence="10 11">Belongs to the TonB-dependent receptor family.</text>
</comment>
<keyword evidence="7 10" id="KW-0472">Membrane</keyword>
<evidence type="ECO:0000259" key="15">
    <source>
        <dbReference type="Pfam" id="PF07715"/>
    </source>
</evidence>
<dbReference type="EMBL" id="AEWJ01000037">
    <property type="protein sequence ID" value="EGD59022.1"/>
    <property type="molecule type" value="Genomic_DNA"/>
</dbReference>
<evidence type="ECO:0000256" key="3">
    <source>
        <dbReference type="ARBA" id="ARBA00022452"/>
    </source>
</evidence>
<dbReference type="Gene3D" id="2.40.170.20">
    <property type="entry name" value="TonB-dependent receptor, beta-barrel domain"/>
    <property type="match status" value="1"/>
</dbReference>
<evidence type="ECO:0000256" key="1">
    <source>
        <dbReference type="ARBA" id="ARBA00004571"/>
    </source>
</evidence>
<evidence type="ECO:0000256" key="4">
    <source>
        <dbReference type="ARBA" id="ARBA00022692"/>
    </source>
</evidence>
<dbReference type="PANTHER" id="PTHR30069">
    <property type="entry name" value="TONB-DEPENDENT OUTER MEMBRANE RECEPTOR"/>
    <property type="match status" value="1"/>
</dbReference>
<evidence type="ECO:0000256" key="6">
    <source>
        <dbReference type="ARBA" id="ARBA00023077"/>
    </source>
</evidence>
<feature type="signal peptide" evidence="13">
    <location>
        <begin position="1"/>
        <end position="23"/>
    </location>
</feature>
<keyword evidence="4 10" id="KW-0812">Transmembrane</keyword>
<keyword evidence="6 11" id="KW-0798">TonB box</keyword>
<dbReference type="InterPro" id="IPR012910">
    <property type="entry name" value="Plug_dom"/>
</dbReference>
<accession>F1Z8K3</accession>
<organism evidence="16 17">
    <name type="scientific">Novosphingobium nitrogenifigens DSM 19370</name>
    <dbReference type="NCBI Taxonomy" id="983920"/>
    <lineage>
        <taxon>Bacteria</taxon>
        <taxon>Pseudomonadati</taxon>
        <taxon>Pseudomonadota</taxon>
        <taxon>Alphaproteobacteria</taxon>
        <taxon>Sphingomonadales</taxon>
        <taxon>Sphingomonadaceae</taxon>
        <taxon>Novosphingobium</taxon>
    </lineage>
</organism>
<evidence type="ECO:0000313" key="17">
    <source>
        <dbReference type="Proteomes" id="UP000004728"/>
    </source>
</evidence>